<comment type="caution">
    <text evidence="1">The sequence shown here is derived from an EMBL/GenBank/DDBJ whole genome shotgun (WGS) entry which is preliminary data.</text>
</comment>
<organism evidence="1 2">
    <name type="scientific">Jimgerdemannia flammicorona</name>
    <dbReference type="NCBI Taxonomy" id="994334"/>
    <lineage>
        <taxon>Eukaryota</taxon>
        <taxon>Fungi</taxon>
        <taxon>Fungi incertae sedis</taxon>
        <taxon>Mucoromycota</taxon>
        <taxon>Mucoromycotina</taxon>
        <taxon>Endogonomycetes</taxon>
        <taxon>Endogonales</taxon>
        <taxon>Endogonaceae</taxon>
        <taxon>Jimgerdemannia</taxon>
    </lineage>
</organism>
<dbReference type="AlphaFoldDB" id="A0A432ZYK5"/>
<dbReference type="Gene3D" id="3.40.50.300">
    <property type="entry name" value="P-loop containing nucleotide triphosphate hydrolases"/>
    <property type="match status" value="1"/>
</dbReference>
<accession>A0A432ZYK5</accession>
<reference evidence="1 2" key="1">
    <citation type="journal article" date="2018" name="New Phytol.">
        <title>Phylogenomics of Endogonaceae and evolution of mycorrhizas within Mucoromycota.</title>
        <authorList>
            <person name="Chang Y."/>
            <person name="Desiro A."/>
            <person name="Na H."/>
            <person name="Sandor L."/>
            <person name="Lipzen A."/>
            <person name="Clum A."/>
            <person name="Barry K."/>
            <person name="Grigoriev I.V."/>
            <person name="Martin F.M."/>
            <person name="Stajich J.E."/>
            <person name="Smith M.E."/>
            <person name="Bonito G."/>
            <person name="Spatafora J.W."/>
        </authorList>
    </citation>
    <scope>NUCLEOTIDE SEQUENCE [LARGE SCALE GENOMIC DNA]</scope>
    <source>
        <strain evidence="1 2">GMNB39</strain>
    </source>
</reference>
<feature type="non-terminal residue" evidence="1">
    <location>
        <position position="517"/>
    </location>
</feature>
<dbReference type="SUPFAM" id="SSF52540">
    <property type="entry name" value="P-loop containing nucleoside triphosphate hydrolases"/>
    <property type="match status" value="1"/>
</dbReference>
<keyword evidence="2" id="KW-1185">Reference proteome</keyword>
<proteinExistence type="predicted"/>
<dbReference type="InterPro" id="IPR027417">
    <property type="entry name" value="P-loop_NTPase"/>
</dbReference>
<dbReference type="Proteomes" id="UP000268093">
    <property type="component" value="Unassembled WGS sequence"/>
</dbReference>
<name>A0A432ZYK5_9FUNG</name>
<gene>
    <name evidence="1" type="ORF">BC936DRAFT_143738</name>
</gene>
<evidence type="ECO:0000313" key="2">
    <source>
        <dbReference type="Proteomes" id="UP000268093"/>
    </source>
</evidence>
<sequence>MLSPEFIGSIRKSSIVSYLLDYEYTDDEKRYLCDMFDMLADPLCNVDFRVGHTNRMQHQERVGDHFATFEQMGLMKNSKSFLAPIIRIILREMLYSATPIDRMPEFNFAIFTTSIEQMRLDVVRRGIHVWTMPKRNQLAMEWYRSMQQLLPAGVVIPDTDTVYAIPADFYIGGGFDCGVEIWVNDKGTNDISRANRFTLKRKIVINFISATHQSSIVADVETKYYNVFARADGSSFRIEEKQDDLYNRFIRCNEKQLTEQLRLSGKFDDDTLEEIKMDGRAFLNIARFKLESRLWISGDAADKIVDYVNEIRKYDPCDGVKSRNDAFMQNFDGKWYKHTRTILRSPTSSGKTTFAQNFKRHLVEIGRLVLLISMDQLLENDAKAAKNIEDFDKYWSERVGISFREIWDTNEKIHVIIDDADALFWDYIPFWKYFKKENKYLRVLLLCKDARQSIRHSNTKLVDNPIFGLADLRLTRDDLRTLNMPDEVQDAIFNATNGHPGLVGHIVDDLEHMQSKQ</sequence>
<evidence type="ECO:0000313" key="1">
    <source>
        <dbReference type="EMBL" id="RUO95564.1"/>
    </source>
</evidence>
<protein>
    <submittedName>
        <fullName evidence="1">Uncharacterized protein</fullName>
    </submittedName>
</protein>
<dbReference type="EMBL" id="RBNI01028212">
    <property type="protein sequence ID" value="RUO95564.1"/>
    <property type="molecule type" value="Genomic_DNA"/>
</dbReference>